<feature type="domain" description="Endonuclease/exonuclease/phosphatase" evidence="14">
    <location>
        <begin position="434"/>
        <end position="548"/>
    </location>
</feature>
<evidence type="ECO:0000256" key="13">
    <source>
        <dbReference type="ARBA" id="ARBA00083541"/>
    </source>
</evidence>
<sequence length="559" mass="64402">MNTIYFQNNVGEDALHIHFMYTNDAMNINKELFFERRMSESIDMFLERLNNKVENLFKKKLKKKVRQQDDVSQPSETVKRTQLILNGRLVPKDTVFRELLCEGDTTDLKLRIEDIDYTILFNYPLVSNMALPEQLRVGCPVSPSKLTGHCINIEESEFKWFKTQNNNWIECGRGYAYMPQECDVNCFLKLECIPKSDTRRGPKSEVVSKSVVNSFQFGSEINIRQEHTKIGTQKDEIRFISYNILADFYTKTKEAKSSLFSYCDPNYLDICYRTGLIFKELSGYNGDVICLQEVEKKFYTTHLRPFLGNLGFNGVFNEKEGSKEGCATFYNTNKFQIIHSAQHIYCEELTSNSIFKDLKEKISSNVKLMERVTSLPTQLQTTVLEWFTVCDELIIVGNTHLYFHPDADHIRLLQGIIGFQLLLQTAKEQKQMYPNKNVSIIFCGDFNSTPDCGIFKFMTQGSVSQDVPDWKSNLEEKIENVSFSHSLAMESACGTPEFTNYTEGFKACLDYIYFEANRLSLKSFVPLPKEEVLQKEVAIPSSSFPSDHIPLIADLKLKS</sequence>
<keyword evidence="5" id="KW-0540">Nuclease</keyword>
<dbReference type="GO" id="GO:0006397">
    <property type="term" value="P:mRNA processing"/>
    <property type="evidence" value="ECO:0007669"/>
    <property type="project" value="UniProtKB-KW"/>
</dbReference>
<organism evidence="15 16">
    <name type="scientific">Polyplax serrata</name>
    <name type="common">Common mouse louse</name>
    <dbReference type="NCBI Taxonomy" id="468196"/>
    <lineage>
        <taxon>Eukaryota</taxon>
        <taxon>Metazoa</taxon>
        <taxon>Ecdysozoa</taxon>
        <taxon>Arthropoda</taxon>
        <taxon>Hexapoda</taxon>
        <taxon>Insecta</taxon>
        <taxon>Pterygota</taxon>
        <taxon>Neoptera</taxon>
        <taxon>Paraneoptera</taxon>
        <taxon>Psocodea</taxon>
        <taxon>Troctomorpha</taxon>
        <taxon>Phthiraptera</taxon>
        <taxon>Anoplura</taxon>
        <taxon>Polyplacidae</taxon>
        <taxon>Polyplax</taxon>
    </lineage>
</organism>
<dbReference type="InterPro" id="IPR036691">
    <property type="entry name" value="Endo/exonu/phosph_ase_sf"/>
</dbReference>
<evidence type="ECO:0000256" key="4">
    <source>
        <dbReference type="ARBA" id="ARBA00022664"/>
    </source>
</evidence>
<dbReference type="Proteomes" id="UP001372834">
    <property type="component" value="Unassembled WGS sequence"/>
</dbReference>
<evidence type="ECO:0000256" key="10">
    <source>
        <dbReference type="ARBA" id="ARBA00022946"/>
    </source>
</evidence>
<dbReference type="EMBL" id="JAWJWE010000038">
    <property type="protein sequence ID" value="KAK6623459.1"/>
    <property type="molecule type" value="Genomic_DNA"/>
</dbReference>
<evidence type="ECO:0000256" key="6">
    <source>
        <dbReference type="ARBA" id="ARBA00022723"/>
    </source>
</evidence>
<dbReference type="GO" id="GO:0005759">
    <property type="term" value="C:mitochondrial matrix"/>
    <property type="evidence" value="ECO:0007669"/>
    <property type="project" value="UniProtKB-SubCell"/>
</dbReference>
<dbReference type="InterPro" id="IPR005135">
    <property type="entry name" value="Endo/exonuclease/phosphatase"/>
</dbReference>
<evidence type="ECO:0000256" key="2">
    <source>
        <dbReference type="ARBA" id="ARBA00004305"/>
    </source>
</evidence>
<keyword evidence="3" id="KW-0597">Phosphoprotein</keyword>
<name>A0AAN8PW88_POLSC</name>
<proteinExistence type="predicted"/>
<gene>
    <name evidence="15" type="ORF">RUM43_009311</name>
</gene>
<evidence type="ECO:0000259" key="14">
    <source>
        <dbReference type="Pfam" id="PF03372"/>
    </source>
</evidence>
<evidence type="ECO:0000256" key="11">
    <source>
        <dbReference type="ARBA" id="ARBA00023128"/>
    </source>
</evidence>
<dbReference type="Gene3D" id="3.60.10.10">
    <property type="entry name" value="Endonuclease/exonuclease/phosphatase"/>
    <property type="match status" value="1"/>
</dbReference>
<protein>
    <recommendedName>
        <fullName evidence="12">2',5'-phosphodiesterase 12</fullName>
    </recommendedName>
    <alternativeName>
        <fullName evidence="13">Mitochondrial deadenylase</fullName>
    </alternativeName>
</protein>
<dbReference type="GO" id="GO:0000288">
    <property type="term" value="P:nuclear-transcribed mRNA catabolic process, deadenylation-dependent decay"/>
    <property type="evidence" value="ECO:0007669"/>
    <property type="project" value="TreeGrafter"/>
</dbReference>
<keyword evidence="8" id="KW-0269">Exonuclease</keyword>
<keyword evidence="7" id="KW-0378">Hydrolase</keyword>
<dbReference type="AlphaFoldDB" id="A0AAN8PW88"/>
<dbReference type="Pfam" id="PF03372">
    <property type="entry name" value="Exo_endo_phos"/>
    <property type="match status" value="1"/>
</dbReference>
<dbReference type="PANTHER" id="PTHR12121:SF37">
    <property type="entry name" value="2',5'-PHOSPHODIESTERASE 12"/>
    <property type="match status" value="1"/>
</dbReference>
<evidence type="ECO:0000256" key="8">
    <source>
        <dbReference type="ARBA" id="ARBA00022839"/>
    </source>
</evidence>
<keyword evidence="10" id="KW-0809">Transit peptide</keyword>
<keyword evidence="4" id="KW-0507">mRNA processing</keyword>
<reference evidence="15 16" key="1">
    <citation type="submission" date="2023-10" db="EMBL/GenBank/DDBJ databases">
        <title>Genomes of two closely related lineages of the louse Polyplax serrata with different host specificities.</title>
        <authorList>
            <person name="Martinu J."/>
            <person name="Tarabai H."/>
            <person name="Stefka J."/>
            <person name="Hypsa V."/>
        </authorList>
    </citation>
    <scope>NUCLEOTIDE SEQUENCE [LARGE SCALE GENOMIC DNA]</scope>
    <source>
        <strain evidence="15">HR10_N</strain>
    </source>
</reference>
<comment type="cofactor">
    <cofactor evidence="1">
        <name>Mg(2+)</name>
        <dbReference type="ChEBI" id="CHEBI:18420"/>
    </cofactor>
</comment>
<evidence type="ECO:0000256" key="1">
    <source>
        <dbReference type="ARBA" id="ARBA00001946"/>
    </source>
</evidence>
<evidence type="ECO:0000313" key="15">
    <source>
        <dbReference type="EMBL" id="KAK6623459.1"/>
    </source>
</evidence>
<evidence type="ECO:0000256" key="5">
    <source>
        <dbReference type="ARBA" id="ARBA00022722"/>
    </source>
</evidence>
<dbReference type="GO" id="GO:0046872">
    <property type="term" value="F:metal ion binding"/>
    <property type="evidence" value="ECO:0007669"/>
    <property type="project" value="UniProtKB-KW"/>
</dbReference>
<evidence type="ECO:0000256" key="3">
    <source>
        <dbReference type="ARBA" id="ARBA00022553"/>
    </source>
</evidence>
<keyword evidence="6" id="KW-0479">Metal-binding</keyword>
<dbReference type="SUPFAM" id="SSF56219">
    <property type="entry name" value="DNase I-like"/>
    <property type="match status" value="1"/>
</dbReference>
<evidence type="ECO:0000256" key="7">
    <source>
        <dbReference type="ARBA" id="ARBA00022801"/>
    </source>
</evidence>
<keyword evidence="9" id="KW-0460">Magnesium</keyword>
<dbReference type="PANTHER" id="PTHR12121">
    <property type="entry name" value="CARBON CATABOLITE REPRESSOR PROTEIN 4"/>
    <property type="match status" value="1"/>
</dbReference>
<comment type="subcellular location">
    <subcellularLocation>
        <location evidence="2">Mitochondrion matrix</location>
    </subcellularLocation>
</comment>
<evidence type="ECO:0000256" key="12">
    <source>
        <dbReference type="ARBA" id="ARBA00072755"/>
    </source>
</evidence>
<accession>A0AAN8PW88</accession>
<keyword evidence="11" id="KW-0496">Mitochondrion</keyword>
<dbReference type="InterPro" id="IPR050410">
    <property type="entry name" value="CCR4/nocturin_mRNA_transcr"/>
</dbReference>
<dbReference type="GO" id="GO:0004535">
    <property type="term" value="F:poly(A)-specific ribonuclease activity"/>
    <property type="evidence" value="ECO:0007669"/>
    <property type="project" value="UniProtKB-ARBA"/>
</dbReference>
<evidence type="ECO:0000256" key="9">
    <source>
        <dbReference type="ARBA" id="ARBA00022842"/>
    </source>
</evidence>
<evidence type="ECO:0000313" key="16">
    <source>
        <dbReference type="Proteomes" id="UP001372834"/>
    </source>
</evidence>
<comment type="caution">
    <text evidence="15">The sequence shown here is derived from an EMBL/GenBank/DDBJ whole genome shotgun (WGS) entry which is preliminary data.</text>
</comment>
<dbReference type="FunFam" id="3.60.10.10:FF:000018">
    <property type="entry name" value="2',5'-phosphodiesterase 12"/>
    <property type="match status" value="1"/>
</dbReference>